<comment type="caution">
    <text evidence="4">The sequence shown here is derived from an EMBL/GenBank/DDBJ whole genome shotgun (WGS) entry which is preliminary data.</text>
</comment>
<accession>A0ABR1U5V5</accession>
<evidence type="ECO:0000256" key="2">
    <source>
        <dbReference type="SAM" id="SignalP"/>
    </source>
</evidence>
<proteinExistence type="inferred from homology"/>
<dbReference type="InterPro" id="IPR007867">
    <property type="entry name" value="GMC_OxRtase_C"/>
</dbReference>
<dbReference type="PANTHER" id="PTHR11552:SF228">
    <property type="entry name" value="GLUCOSE-METHANOL-CHOLINE OXIDOREDUCTASE N-TERMINAL DOMAIN-CONTAINING PROTEIN"/>
    <property type="match status" value="1"/>
</dbReference>
<protein>
    <submittedName>
        <fullName evidence="4">Alcohol oxidase</fullName>
    </submittedName>
</protein>
<dbReference type="Gene3D" id="3.50.50.60">
    <property type="entry name" value="FAD/NAD(P)-binding domain"/>
    <property type="match status" value="1"/>
</dbReference>
<dbReference type="PROSITE" id="PS00624">
    <property type="entry name" value="GMC_OXRED_2"/>
    <property type="match status" value="1"/>
</dbReference>
<keyword evidence="2" id="KW-0732">Signal</keyword>
<feature type="chain" id="PRO_5047169442" evidence="2">
    <location>
        <begin position="27"/>
        <end position="616"/>
    </location>
</feature>
<reference evidence="4 5" key="1">
    <citation type="submission" date="2023-01" db="EMBL/GenBank/DDBJ databases">
        <title>Analysis of 21 Apiospora genomes using comparative genomics revels a genus with tremendous synthesis potential of carbohydrate active enzymes and secondary metabolites.</title>
        <authorList>
            <person name="Sorensen T."/>
        </authorList>
    </citation>
    <scope>NUCLEOTIDE SEQUENCE [LARGE SCALE GENOMIC DNA]</scope>
    <source>
        <strain evidence="4 5">CBS 83171</strain>
    </source>
</reference>
<dbReference type="Pfam" id="PF05199">
    <property type="entry name" value="GMC_oxred_C"/>
    <property type="match status" value="1"/>
</dbReference>
<evidence type="ECO:0000256" key="1">
    <source>
        <dbReference type="ARBA" id="ARBA00010790"/>
    </source>
</evidence>
<dbReference type="InterPro" id="IPR012132">
    <property type="entry name" value="GMC_OxRdtase"/>
</dbReference>
<dbReference type="PANTHER" id="PTHR11552">
    <property type="entry name" value="GLUCOSE-METHANOL-CHOLINE GMC OXIDOREDUCTASE"/>
    <property type="match status" value="1"/>
</dbReference>
<dbReference type="PIRSF" id="PIRSF000137">
    <property type="entry name" value="Alcohol_oxidase"/>
    <property type="match status" value="1"/>
</dbReference>
<feature type="domain" description="Glucose-methanol-choline oxidoreductase N-terminal" evidence="3">
    <location>
        <begin position="321"/>
        <end position="335"/>
    </location>
</feature>
<evidence type="ECO:0000313" key="4">
    <source>
        <dbReference type="EMBL" id="KAK8053541.1"/>
    </source>
</evidence>
<name>A0ABR1U5V5_9PEZI</name>
<evidence type="ECO:0000259" key="3">
    <source>
        <dbReference type="PROSITE" id="PS00624"/>
    </source>
</evidence>
<evidence type="ECO:0000313" key="5">
    <source>
        <dbReference type="Proteomes" id="UP001446871"/>
    </source>
</evidence>
<dbReference type="InterPro" id="IPR036188">
    <property type="entry name" value="FAD/NAD-bd_sf"/>
</dbReference>
<feature type="signal peptide" evidence="2">
    <location>
        <begin position="1"/>
        <end position="26"/>
    </location>
</feature>
<sequence>MVSSFIAHRLIGIPLLLVCWLCSARAGAAGLLQSAVFGVPGVNASFDYVVVGGGTAGLVVATRLAEAAKSVAVIEAGGFYGADAGNLSTVPAYAVFGAGASPDDVLPGVDWGFVTTPQAGMDGRRLHYARGKTLGGSSARNYFTYHRPTVDALNQWAAVVDDESYNFDNFWPYFKKSVNYTAPDNDQRPANASVPSPSGAFLPGAGPLSVSFPTWVNSFSTYADRAWQSLGTPVSTDFVSGSLSGVQYSMNTVNPDGQVRDTSYSSFLQKVAGSIPIQVYNDTLAKRVLFDDDGAATGVSVASQGSEYTVSANKEVILAAGAIQSPQLLLVSGVGPADTLQRLNIPVVSELGGVGQNLQDHLLFGASYQVAMLTHAAVSNPAYLNEARDEYNEESAGILTNPGGELIAWERLGCPGSDACERLSNATRDVLASVPADFPTFEYIRRQSGLFSGGPDPSAMYASPAASLMVPRSRGNVTVTSRDTAVAASLNPNWLTHPADQELAVYAFRRVRQMMDAEVMKGAWTKEVLPGREVESDADILAAIKQTGIQMFHASATCKMGNSTDTSAVVDSHGRPFGTKRLRVVDASVLPFLPPGHPQALIYALAEKLSEDILGT</sequence>
<dbReference type="Gene3D" id="3.30.560.10">
    <property type="entry name" value="Glucose Oxidase, domain 3"/>
    <property type="match status" value="1"/>
</dbReference>
<comment type="similarity">
    <text evidence="1">Belongs to the GMC oxidoreductase family.</text>
</comment>
<dbReference type="Proteomes" id="UP001446871">
    <property type="component" value="Unassembled WGS sequence"/>
</dbReference>
<dbReference type="SUPFAM" id="SSF54373">
    <property type="entry name" value="FAD-linked reductases, C-terminal domain"/>
    <property type="match status" value="1"/>
</dbReference>
<dbReference type="SUPFAM" id="SSF51905">
    <property type="entry name" value="FAD/NAD(P)-binding domain"/>
    <property type="match status" value="1"/>
</dbReference>
<keyword evidence="5" id="KW-1185">Reference proteome</keyword>
<dbReference type="EMBL" id="JAQQWM010000008">
    <property type="protein sequence ID" value="KAK8053541.1"/>
    <property type="molecule type" value="Genomic_DNA"/>
</dbReference>
<dbReference type="Pfam" id="PF00732">
    <property type="entry name" value="GMC_oxred_N"/>
    <property type="match status" value="1"/>
</dbReference>
<dbReference type="InterPro" id="IPR000172">
    <property type="entry name" value="GMC_OxRdtase_N"/>
</dbReference>
<organism evidence="4 5">
    <name type="scientific">Apiospora saccharicola</name>
    <dbReference type="NCBI Taxonomy" id="335842"/>
    <lineage>
        <taxon>Eukaryota</taxon>
        <taxon>Fungi</taxon>
        <taxon>Dikarya</taxon>
        <taxon>Ascomycota</taxon>
        <taxon>Pezizomycotina</taxon>
        <taxon>Sordariomycetes</taxon>
        <taxon>Xylariomycetidae</taxon>
        <taxon>Amphisphaeriales</taxon>
        <taxon>Apiosporaceae</taxon>
        <taxon>Apiospora</taxon>
    </lineage>
</organism>
<gene>
    <name evidence="4" type="ORF">PG996_012842</name>
</gene>